<sequence length="126" mass="14619">MFVRFIVGADDENAAWLTGIIAEARLLRDAGELYDFEEERLEAIYDWFNEHLPCPPFRGKLRSGEWTRDAVAWFKPDAGEPIRRMWDIVAILREHGVAARMITAEKPGKIVYEDTYQVVAETPYWA</sequence>
<accession>A0A5B9WF22</accession>
<dbReference type="Proteomes" id="UP000324233">
    <property type="component" value="Chromosome"/>
</dbReference>
<dbReference type="OrthoDB" id="8911044at2"/>
<dbReference type="AlphaFoldDB" id="A0A5B9WF22"/>
<proteinExistence type="predicted"/>
<evidence type="ECO:0000313" key="2">
    <source>
        <dbReference type="Proteomes" id="UP000324233"/>
    </source>
</evidence>
<dbReference type="KEGG" id="agv:OJF2_77940"/>
<keyword evidence="2" id="KW-1185">Reference proteome</keyword>
<name>A0A5B9WF22_9BACT</name>
<organism evidence="1 2">
    <name type="scientific">Aquisphaera giovannonii</name>
    <dbReference type="NCBI Taxonomy" id="406548"/>
    <lineage>
        <taxon>Bacteria</taxon>
        <taxon>Pseudomonadati</taxon>
        <taxon>Planctomycetota</taxon>
        <taxon>Planctomycetia</taxon>
        <taxon>Isosphaerales</taxon>
        <taxon>Isosphaeraceae</taxon>
        <taxon>Aquisphaera</taxon>
    </lineage>
</organism>
<protein>
    <submittedName>
        <fullName evidence="1">Uncharacterized protein</fullName>
    </submittedName>
</protein>
<dbReference type="RefSeq" id="WP_148598523.1">
    <property type="nucleotide sequence ID" value="NZ_CP042997.1"/>
</dbReference>
<reference evidence="1 2" key="1">
    <citation type="submission" date="2019-08" db="EMBL/GenBank/DDBJ databases">
        <title>Deep-cultivation of Planctomycetes and their phenomic and genomic characterization uncovers novel biology.</title>
        <authorList>
            <person name="Wiegand S."/>
            <person name="Jogler M."/>
            <person name="Boedeker C."/>
            <person name="Pinto D."/>
            <person name="Vollmers J."/>
            <person name="Rivas-Marin E."/>
            <person name="Kohn T."/>
            <person name="Peeters S.H."/>
            <person name="Heuer A."/>
            <person name="Rast P."/>
            <person name="Oberbeckmann S."/>
            <person name="Bunk B."/>
            <person name="Jeske O."/>
            <person name="Meyerdierks A."/>
            <person name="Storesund J.E."/>
            <person name="Kallscheuer N."/>
            <person name="Luecker S."/>
            <person name="Lage O.M."/>
            <person name="Pohl T."/>
            <person name="Merkel B.J."/>
            <person name="Hornburger P."/>
            <person name="Mueller R.-W."/>
            <person name="Bruemmer F."/>
            <person name="Labrenz M."/>
            <person name="Spormann A.M."/>
            <person name="Op den Camp H."/>
            <person name="Overmann J."/>
            <person name="Amann R."/>
            <person name="Jetten M.S.M."/>
            <person name="Mascher T."/>
            <person name="Medema M.H."/>
            <person name="Devos D.P."/>
            <person name="Kaster A.-K."/>
            <person name="Ovreas L."/>
            <person name="Rohde M."/>
            <person name="Galperin M.Y."/>
            <person name="Jogler C."/>
        </authorList>
    </citation>
    <scope>NUCLEOTIDE SEQUENCE [LARGE SCALE GENOMIC DNA]</scope>
    <source>
        <strain evidence="1 2">OJF2</strain>
    </source>
</reference>
<gene>
    <name evidence="1" type="ORF">OJF2_77940</name>
</gene>
<evidence type="ECO:0000313" key="1">
    <source>
        <dbReference type="EMBL" id="QEH39182.1"/>
    </source>
</evidence>
<dbReference type="EMBL" id="CP042997">
    <property type="protein sequence ID" value="QEH39182.1"/>
    <property type="molecule type" value="Genomic_DNA"/>
</dbReference>